<comment type="caution">
    <text evidence="1">The sequence shown here is derived from an EMBL/GenBank/DDBJ whole genome shotgun (WGS) entry which is preliminary data.</text>
</comment>
<evidence type="ECO:0000313" key="2">
    <source>
        <dbReference type="Proteomes" id="UP001386955"/>
    </source>
</evidence>
<dbReference type="EMBL" id="JAYMYS010000003">
    <property type="protein sequence ID" value="KAK7400013.1"/>
    <property type="molecule type" value="Genomic_DNA"/>
</dbReference>
<dbReference type="AlphaFoldDB" id="A0AAN9XMY6"/>
<sequence length="134" mass="15904">MGANVAEILFSLKNICSFAIAFYDSFPVLSMFLYHYLHFFVDESFLVFVQCRILDLLQELCTKQWRLLQRKFVESIEHKIVLIEKLVPSSNGKHPQFAQHDNQDNFYARKGRNFNATIYLMFPQTWLTYTLHTL</sequence>
<keyword evidence="2" id="KW-1185">Reference proteome</keyword>
<protein>
    <submittedName>
        <fullName evidence="1">Uncharacterized protein</fullName>
    </submittedName>
</protein>
<evidence type="ECO:0000313" key="1">
    <source>
        <dbReference type="EMBL" id="KAK7400013.1"/>
    </source>
</evidence>
<organism evidence="1 2">
    <name type="scientific">Psophocarpus tetragonolobus</name>
    <name type="common">Winged bean</name>
    <name type="synonym">Dolichos tetragonolobus</name>
    <dbReference type="NCBI Taxonomy" id="3891"/>
    <lineage>
        <taxon>Eukaryota</taxon>
        <taxon>Viridiplantae</taxon>
        <taxon>Streptophyta</taxon>
        <taxon>Embryophyta</taxon>
        <taxon>Tracheophyta</taxon>
        <taxon>Spermatophyta</taxon>
        <taxon>Magnoliopsida</taxon>
        <taxon>eudicotyledons</taxon>
        <taxon>Gunneridae</taxon>
        <taxon>Pentapetalae</taxon>
        <taxon>rosids</taxon>
        <taxon>fabids</taxon>
        <taxon>Fabales</taxon>
        <taxon>Fabaceae</taxon>
        <taxon>Papilionoideae</taxon>
        <taxon>50 kb inversion clade</taxon>
        <taxon>NPAAA clade</taxon>
        <taxon>indigoferoid/millettioid clade</taxon>
        <taxon>Phaseoleae</taxon>
        <taxon>Psophocarpus</taxon>
    </lineage>
</organism>
<proteinExistence type="predicted"/>
<accession>A0AAN9XMY6</accession>
<dbReference type="Proteomes" id="UP001386955">
    <property type="component" value="Unassembled WGS sequence"/>
</dbReference>
<reference evidence="1 2" key="1">
    <citation type="submission" date="2024-01" db="EMBL/GenBank/DDBJ databases">
        <title>The genomes of 5 underutilized Papilionoideae crops provide insights into root nodulation and disease resistanc.</title>
        <authorList>
            <person name="Jiang F."/>
        </authorList>
    </citation>
    <scope>NUCLEOTIDE SEQUENCE [LARGE SCALE GENOMIC DNA]</scope>
    <source>
        <strain evidence="1">DUOXIRENSHENG_FW03</strain>
        <tissue evidence="1">Leaves</tissue>
    </source>
</reference>
<gene>
    <name evidence="1" type="ORF">VNO78_11211</name>
</gene>
<name>A0AAN9XMY6_PSOTE</name>